<feature type="region of interest" description="Disordered" evidence="1">
    <location>
        <begin position="1"/>
        <end position="53"/>
    </location>
</feature>
<feature type="non-terminal residue" evidence="2">
    <location>
        <position position="1"/>
    </location>
</feature>
<name>A0A9R1GE62_WHEAT</name>
<reference evidence="2" key="1">
    <citation type="journal article" date="2017" name="Gigascience">
        <title>The first near-complete assembly of the hexaploid bread wheat genome, Triticum aestivum.</title>
        <authorList>
            <person name="Zimin A.V."/>
            <person name="Puiu D."/>
            <person name="Hall R."/>
            <person name="Kingan S."/>
            <person name="Clavijo B.J."/>
            <person name="Salzberg S.L."/>
        </authorList>
    </citation>
    <scope>NUCLEOTIDE SEQUENCE</scope>
    <source>
        <tissue evidence="2">Leaf</tissue>
    </source>
</reference>
<organism evidence="2">
    <name type="scientific">Triticum aestivum</name>
    <name type="common">Wheat</name>
    <dbReference type="NCBI Taxonomy" id="4565"/>
    <lineage>
        <taxon>Eukaryota</taxon>
        <taxon>Viridiplantae</taxon>
        <taxon>Streptophyta</taxon>
        <taxon>Embryophyta</taxon>
        <taxon>Tracheophyta</taxon>
        <taxon>Spermatophyta</taxon>
        <taxon>Magnoliopsida</taxon>
        <taxon>Liliopsida</taxon>
        <taxon>Poales</taxon>
        <taxon>Poaceae</taxon>
        <taxon>BOP clade</taxon>
        <taxon>Pooideae</taxon>
        <taxon>Triticodae</taxon>
        <taxon>Triticeae</taxon>
        <taxon>Triticinae</taxon>
        <taxon>Triticum</taxon>
    </lineage>
</organism>
<protein>
    <submittedName>
        <fullName evidence="2">Uncharacterized protein</fullName>
    </submittedName>
</protein>
<accession>A0A9R1GE62</accession>
<dbReference type="AlphaFoldDB" id="A0A9R1GE62"/>
<dbReference type="EMBL" id="CM022220">
    <property type="protein sequence ID" value="KAF7045113.1"/>
    <property type="molecule type" value="Genomic_DNA"/>
</dbReference>
<sequence length="53" mass="5892">ARAVRGGEQGRGGLPLLPPRPAGRHRREAAREGLHGRLRRQPLRERGEAGRHL</sequence>
<evidence type="ECO:0000256" key="1">
    <source>
        <dbReference type="SAM" id="MobiDB-lite"/>
    </source>
</evidence>
<gene>
    <name evidence="2" type="ORF">CFC21_054249</name>
</gene>
<reference evidence="2" key="2">
    <citation type="submission" date="2020-03" db="EMBL/GenBank/DDBJ databases">
        <title>The second near-complete assembly of the hexaploid bread wheat (Triticum aestivum) genome.</title>
        <authorList>
            <person name="Zimin A.V."/>
            <person name="Puiu D."/>
            <person name="Shumante A."/>
            <person name="Alonge M."/>
            <person name="Salzberg S.L."/>
        </authorList>
    </citation>
    <scope>NUCLEOTIDE SEQUENCE</scope>
    <source>
        <tissue evidence="2">Leaf</tissue>
    </source>
</reference>
<feature type="non-terminal residue" evidence="2">
    <location>
        <position position="53"/>
    </location>
</feature>
<feature type="compositionally biased region" description="Basic and acidic residues" evidence="1">
    <location>
        <begin position="42"/>
        <end position="53"/>
    </location>
</feature>
<comment type="caution">
    <text evidence="2">The sequence shown here is derived from an EMBL/GenBank/DDBJ whole genome shotgun (WGS) entry which is preliminary data.</text>
</comment>
<evidence type="ECO:0000313" key="2">
    <source>
        <dbReference type="EMBL" id="KAF7045113.1"/>
    </source>
</evidence>
<dbReference type="Proteomes" id="UP000815260">
    <property type="component" value="Chromosome 4A"/>
</dbReference>
<proteinExistence type="predicted"/>